<feature type="compositionally biased region" description="Acidic residues" evidence="1">
    <location>
        <begin position="116"/>
        <end position="133"/>
    </location>
</feature>
<comment type="caution">
    <text evidence="2">The sequence shown here is derived from an EMBL/GenBank/DDBJ whole genome shotgun (WGS) entry which is preliminary data.</text>
</comment>
<name>A0A9P4QGB9_9PEZI</name>
<dbReference type="PANTHER" id="PTHR15410:SF2">
    <property type="entry name" value="HIRA-INTERACTING PROTEIN 3"/>
    <property type="match status" value="1"/>
</dbReference>
<protein>
    <recommendedName>
        <fullName evidence="4">Transcriptional regulator</fullName>
    </recommendedName>
</protein>
<evidence type="ECO:0000313" key="3">
    <source>
        <dbReference type="Proteomes" id="UP000799441"/>
    </source>
</evidence>
<evidence type="ECO:0008006" key="4">
    <source>
        <dbReference type="Google" id="ProtNLM"/>
    </source>
</evidence>
<dbReference type="GO" id="GO:0005634">
    <property type="term" value="C:nucleus"/>
    <property type="evidence" value="ECO:0007669"/>
    <property type="project" value="TreeGrafter"/>
</dbReference>
<feature type="compositionally biased region" description="Low complexity" evidence="1">
    <location>
        <begin position="193"/>
        <end position="208"/>
    </location>
</feature>
<keyword evidence="3" id="KW-1185">Reference proteome</keyword>
<dbReference type="InterPro" id="IPR037647">
    <property type="entry name" value="HIRIP3"/>
</dbReference>
<dbReference type="Proteomes" id="UP000799441">
    <property type="component" value="Unassembled WGS sequence"/>
</dbReference>
<dbReference type="PANTHER" id="PTHR15410">
    <property type="entry name" value="HIRA-INTERACTING PROTEIN 3"/>
    <property type="match status" value="1"/>
</dbReference>
<dbReference type="AlphaFoldDB" id="A0A9P4QGB9"/>
<dbReference type="OrthoDB" id="552755at2759"/>
<feature type="region of interest" description="Disordered" evidence="1">
    <location>
        <begin position="328"/>
        <end position="371"/>
    </location>
</feature>
<dbReference type="EMBL" id="MU003772">
    <property type="protein sequence ID" value="KAF2724207.1"/>
    <property type="molecule type" value="Genomic_DNA"/>
</dbReference>
<evidence type="ECO:0000256" key="1">
    <source>
        <dbReference type="SAM" id="MobiDB-lite"/>
    </source>
</evidence>
<reference evidence="2" key="1">
    <citation type="journal article" date="2020" name="Stud. Mycol.">
        <title>101 Dothideomycetes genomes: a test case for predicting lifestyles and emergence of pathogens.</title>
        <authorList>
            <person name="Haridas S."/>
            <person name="Albert R."/>
            <person name="Binder M."/>
            <person name="Bloem J."/>
            <person name="Labutti K."/>
            <person name="Salamov A."/>
            <person name="Andreopoulos B."/>
            <person name="Baker S."/>
            <person name="Barry K."/>
            <person name="Bills G."/>
            <person name="Bluhm B."/>
            <person name="Cannon C."/>
            <person name="Castanera R."/>
            <person name="Culley D."/>
            <person name="Daum C."/>
            <person name="Ezra D."/>
            <person name="Gonzalez J."/>
            <person name="Henrissat B."/>
            <person name="Kuo A."/>
            <person name="Liang C."/>
            <person name="Lipzen A."/>
            <person name="Lutzoni F."/>
            <person name="Magnuson J."/>
            <person name="Mondo S."/>
            <person name="Nolan M."/>
            <person name="Ohm R."/>
            <person name="Pangilinan J."/>
            <person name="Park H.-J."/>
            <person name="Ramirez L."/>
            <person name="Alfaro M."/>
            <person name="Sun H."/>
            <person name="Tritt A."/>
            <person name="Yoshinaga Y."/>
            <person name="Zwiers L.-H."/>
            <person name="Turgeon B."/>
            <person name="Goodwin S."/>
            <person name="Spatafora J."/>
            <person name="Crous P."/>
            <person name="Grigoriev I."/>
        </authorList>
    </citation>
    <scope>NUCLEOTIDE SEQUENCE</scope>
    <source>
        <strain evidence="2">CBS 116435</strain>
    </source>
</reference>
<accession>A0A9P4QGB9</accession>
<gene>
    <name evidence="2" type="ORF">K431DRAFT_291727</name>
</gene>
<sequence>MSDSDASERSARSMSDEQIERCLGEIVRDALKNDEEVTINSARSKAEAKLDLEEGFLRNAAWKQRSKDIISAVVENPESPKALEKAPTKATPKTGSKRKLQGATSKNKRRKKVASESEESEAEALVESDEGDTEPQPTRRQSRSKKTATSEDQPDNEATVPAHGNGQAGDQGSDDESSLSEPPKTSAEPETKAAAGDAAANDSSDFSSVIDEPIPQKKKKRQKKSPSTSVTPKPATKRSAKGKTASAKEVSPDDEEIKRLQGWLLKCGIRKVWGKELKRFDTSREKVGHLKSLLDDVGMTGRYSQEKARQIKESRELAAELAEAKAFNETWGHNEDAESDASDGEKPRRRLKPRGLVDLGDFGEGGDNDSE</sequence>
<evidence type="ECO:0000313" key="2">
    <source>
        <dbReference type="EMBL" id="KAF2724207.1"/>
    </source>
</evidence>
<proteinExistence type="predicted"/>
<feature type="compositionally biased region" description="Basic residues" evidence="1">
    <location>
        <begin position="95"/>
        <end position="112"/>
    </location>
</feature>
<organism evidence="2 3">
    <name type="scientific">Polychaeton citri CBS 116435</name>
    <dbReference type="NCBI Taxonomy" id="1314669"/>
    <lineage>
        <taxon>Eukaryota</taxon>
        <taxon>Fungi</taxon>
        <taxon>Dikarya</taxon>
        <taxon>Ascomycota</taxon>
        <taxon>Pezizomycotina</taxon>
        <taxon>Dothideomycetes</taxon>
        <taxon>Dothideomycetidae</taxon>
        <taxon>Capnodiales</taxon>
        <taxon>Capnodiaceae</taxon>
        <taxon>Polychaeton</taxon>
    </lineage>
</organism>
<feature type="region of interest" description="Disordered" evidence="1">
    <location>
        <begin position="74"/>
        <end position="257"/>
    </location>
</feature>